<dbReference type="GO" id="GO:0005524">
    <property type="term" value="F:ATP binding"/>
    <property type="evidence" value="ECO:0007669"/>
    <property type="project" value="UniProtKB-KW"/>
</dbReference>
<evidence type="ECO:0000256" key="4">
    <source>
        <dbReference type="ARBA" id="ARBA00022840"/>
    </source>
</evidence>
<feature type="domain" description="UvrD-like helicase ATP-binding" evidence="6">
    <location>
        <begin position="133"/>
        <end position="187"/>
    </location>
</feature>
<evidence type="ECO:0000313" key="7">
    <source>
        <dbReference type="EMBL" id="EZP82511.1"/>
    </source>
</evidence>
<evidence type="ECO:0000256" key="2">
    <source>
        <dbReference type="ARBA" id="ARBA00022801"/>
    </source>
</evidence>
<accession>A0A031JXP6</accession>
<evidence type="ECO:0000313" key="8">
    <source>
        <dbReference type="Proteomes" id="UP000024329"/>
    </source>
</evidence>
<keyword evidence="7" id="KW-0540">Nuclease</keyword>
<dbReference type="eggNOG" id="COG0210">
    <property type="taxonomic scope" value="Bacteria"/>
</dbReference>
<dbReference type="PANTHER" id="PTHR11070:SF2">
    <property type="entry name" value="ATP-DEPENDENT DNA HELICASE SRS2"/>
    <property type="match status" value="1"/>
</dbReference>
<proteinExistence type="predicted"/>
<sequence>MANEVIIAAAGGGKTTRLAERARAHGLGKVAIVTYTTNNVQEIRNKLFTLNPALPAHAEIWSWYRFLLHEMARPYQRSVLDRRIDGLHWVEGRSAPYVPRSKTLPFFLSGGGQIYSDKIARFIVECNQVTGGQVIARLEERFHTIFVDEIQDMAGYDLDLLELILQSNINLVMVGDHRQATFSTNNAAKNRAYAGANIIAKFREWEKAGLVAISYAQETHRCHQLIADLADSFFPTDAKTISKNAVITGHDGVFLVSAQTVPSYVELYRPQVLRLDRRTPCGDHTALNFGESKGMTFDRVLIYPHGKGRQWLTSGKYDHVKDSAAKMYVGISRARHSVAFVFDGQCKVQGLVRHS</sequence>
<dbReference type="GO" id="GO:0043138">
    <property type="term" value="F:3'-5' DNA helicase activity"/>
    <property type="evidence" value="ECO:0007669"/>
    <property type="project" value="TreeGrafter"/>
</dbReference>
<reference evidence="7 8" key="1">
    <citation type="submission" date="2014-03" db="EMBL/GenBank/DDBJ databases">
        <title>Whole genome sequence of Novosphingobium resinovorum KF1.</title>
        <authorList>
            <person name="Gan H.M."/>
            <person name="Gan H.Y."/>
            <person name="Chew T.H."/>
            <person name="Savka M.A."/>
        </authorList>
    </citation>
    <scope>NUCLEOTIDE SEQUENCE [LARGE SCALE GENOMIC DNA]</scope>
    <source>
        <strain evidence="7 8">KF1</strain>
    </source>
</reference>
<keyword evidence="7" id="KW-0269">Exonuclease</keyword>
<keyword evidence="3 7" id="KW-0347">Helicase</keyword>
<dbReference type="EMBL" id="JFYZ01000008">
    <property type="protein sequence ID" value="EZP82511.1"/>
    <property type="molecule type" value="Genomic_DNA"/>
</dbReference>
<dbReference type="PANTHER" id="PTHR11070">
    <property type="entry name" value="UVRD / RECB / PCRA DNA HELICASE FAMILY MEMBER"/>
    <property type="match status" value="1"/>
</dbReference>
<keyword evidence="4" id="KW-0067">ATP-binding</keyword>
<dbReference type="Proteomes" id="UP000024329">
    <property type="component" value="Unassembled WGS sequence"/>
</dbReference>
<dbReference type="GO" id="GO:0000725">
    <property type="term" value="P:recombinational repair"/>
    <property type="evidence" value="ECO:0007669"/>
    <property type="project" value="TreeGrafter"/>
</dbReference>
<keyword evidence="1" id="KW-0547">Nucleotide-binding</keyword>
<dbReference type="InterPro" id="IPR027417">
    <property type="entry name" value="P-loop_NTPase"/>
</dbReference>
<organism evidence="7 8">
    <name type="scientific">Novosphingobium resinovorum</name>
    <dbReference type="NCBI Taxonomy" id="158500"/>
    <lineage>
        <taxon>Bacteria</taxon>
        <taxon>Pseudomonadati</taxon>
        <taxon>Pseudomonadota</taxon>
        <taxon>Alphaproteobacteria</taxon>
        <taxon>Sphingomonadales</taxon>
        <taxon>Sphingomonadaceae</taxon>
        <taxon>Novosphingobium</taxon>
    </lineage>
</organism>
<name>A0A031JXP6_9SPHN</name>
<dbReference type="SUPFAM" id="SSF52540">
    <property type="entry name" value="P-loop containing nucleoside triphosphate hydrolases"/>
    <property type="match status" value="1"/>
</dbReference>
<dbReference type="AlphaFoldDB" id="A0A031JXP6"/>
<dbReference type="InterPro" id="IPR014016">
    <property type="entry name" value="UvrD-like_ATP-bd"/>
</dbReference>
<dbReference type="Gene3D" id="3.40.50.300">
    <property type="entry name" value="P-loop containing nucleotide triphosphate hydrolases"/>
    <property type="match status" value="1"/>
</dbReference>
<dbReference type="GO" id="GO:0003677">
    <property type="term" value="F:DNA binding"/>
    <property type="evidence" value="ECO:0007669"/>
    <property type="project" value="InterPro"/>
</dbReference>
<dbReference type="PATRIC" id="fig|158500.4.peg.2047"/>
<dbReference type="Pfam" id="PF00580">
    <property type="entry name" value="UvrD-helicase"/>
    <property type="match status" value="1"/>
</dbReference>
<comment type="caution">
    <text evidence="7">The sequence shown here is derived from an EMBL/GenBank/DDBJ whole genome shotgun (WGS) entry which is preliminary data.</text>
</comment>
<evidence type="ECO:0000259" key="6">
    <source>
        <dbReference type="Pfam" id="PF00580"/>
    </source>
</evidence>
<protein>
    <recommendedName>
        <fullName evidence="5">DNA 3'-5' helicase II</fullName>
    </recommendedName>
</protein>
<gene>
    <name evidence="7" type="ORF">BV97_02008</name>
</gene>
<dbReference type="InterPro" id="IPR000212">
    <property type="entry name" value="DNA_helicase_UvrD/REP"/>
</dbReference>
<dbReference type="GO" id="GO:0004527">
    <property type="term" value="F:exonuclease activity"/>
    <property type="evidence" value="ECO:0007669"/>
    <property type="project" value="UniProtKB-KW"/>
</dbReference>
<keyword evidence="2" id="KW-0378">Hydrolase</keyword>
<dbReference type="RefSeq" id="WP_202902840.1">
    <property type="nucleotide sequence ID" value="NZ_JFYZ01000008.1"/>
</dbReference>
<evidence type="ECO:0000256" key="1">
    <source>
        <dbReference type="ARBA" id="ARBA00022741"/>
    </source>
</evidence>
<evidence type="ECO:0000256" key="3">
    <source>
        <dbReference type="ARBA" id="ARBA00022806"/>
    </source>
</evidence>
<evidence type="ECO:0000256" key="5">
    <source>
        <dbReference type="ARBA" id="ARBA00034923"/>
    </source>
</evidence>